<accession>A0A314XZE5</accession>
<dbReference type="AlphaFoldDB" id="A0A314XZE5"/>
<reference evidence="2 3" key="1">
    <citation type="submission" date="2018-02" db="EMBL/GenBank/DDBJ databases">
        <title>Draft genome of wild Prunus yedoensis var. nudiflora.</title>
        <authorList>
            <person name="Baek S."/>
            <person name="Kim J.-H."/>
            <person name="Choi K."/>
            <person name="Kim G.-B."/>
            <person name="Cho A."/>
            <person name="Jang H."/>
            <person name="Shin C.-H."/>
            <person name="Yu H.-J."/>
            <person name="Mun J.-H."/>
        </authorList>
    </citation>
    <scope>NUCLEOTIDE SEQUENCE [LARGE SCALE GENOMIC DNA]</scope>
    <source>
        <strain evidence="3">cv. Jeju island</strain>
        <tissue evidence="2">Leaf</tissue>
    </source>
</reference>
<keyword evidence="1" id="KW-0812">Transmembrane</keyword>
<name>A0A314XZE5_PRUYE</name>
<sequence>MAIFSTLIRSSSSDGLEIGVLVCLLCVKITTVVIQVSSILIGVASMVSGWVTVCQCVPIFSTLFRSSSNDGLEIAIFSTLIRSSSSDGFEIGVLVCLLCVKITTVVIQVSSILIGIASMVCQCVHKIHAWCLGGAAK</sequence>
<dbReference type="Proteomes" id="UP000250321">
    <property type="component" value="Unassembled WGS sequence"/>
</dbReference>
<feature type="transmembrane region" description="Helical" evidence="1">
    <location>
        <begin position="20"/>
        <end position="43"/>
    </location>
</feature>
<protein>
    <submittedName>
        <fullName evidence="2">Uncharacterized protein</fullName>
    </submittedName>
</protein>
<keyword evidence="3" id="KW-1185">Reference proteome</keyword>
<dbReference type="EMBL" id="PJQY01001902">
    <property type="protein sequence ID" value="PQP98316.1"/>
    <property type="molecule type" value="Genomic_DNA"/>
</dbReference>
<comment type="caution">
    <text evidence="2">The sequence shown here is derived from an EMBL/GenBank/DDBJ whole genome shotgun (WGS) entry which is preliminary data.</text>
</comment>
<evidence type="ECO:0000256" key="1">
    <source>
        <dbReference type="SAM" id="Phobius"/>
    </source>
</evidence>
<keyword evidence="1" id="KW-0472">Membrane</keyword>
<feature type="transmembrane region" description="Helical" evidence="1">
    <location>
        <begin position="91"/>
        <end position="116"/>
    </location>
</feature>
<keyword evidence="1" id="KW-1133">Transmembrane helix</keyword>
<evidence type="ECO:0000313" key="3">
    <source>
        <dbReference type="Proteomes" id="UP000250321"/>
    </source>
</evidence>
<proteinExistence type="predicted"/>
<evidence type="ECO:0000313" key="2">
    <source>
        <dbReference type="EMBL" id="PQP98316.1"/>
    </source>
</evidence>
<gene>
    <name evidence="2" type="ORF">Pyn_13097</name>
</gene>
<organism evidence="2 3">
    <name type="scientific">Prunus yedoensis var. nudiflora</name>
    <dbReference type="NCBI Taxonomy" id="2094558"/>
    <lineage>
        <taxon>Eukaryota</taxon>
        <taxon>Viridiplantae</taxon>
        <taxon>Streptophyta</taxon>
        <taxon>Embryophyta</taxon>
        <taxon>Tracheophyta</taxon>
        <taxon>Spermatophyta</taxon>
        <taxon>Magnoliopsida</taxon>
        <taxon>eudicotyledons</taxon>
        <taxon>Gunneridae</taxon>
        <taxon>Pentapetalae</taxon>
        <taxon>rosids</taxon>
        <taxon>fabids</taxon>
        <taxon>Rosales</taxon>
        <taxon>Rosaceae</taxon>
        <taxon>Amygdaloideae</taxon>
        <taxon>Amygdaleae</taxon>
        <taxon>Prunus</taxon>
    </lineage>
</organism>